<dbReference type="RefSeq" id="WP_139397981.1">
    <property type="nucleotide sequence ID" value="NZ_JANLFC010000082.1"/>
</dbReference>
<evidence type="ECO:0000313" key="4">
    <source>
        <dbReference type="EMBL" id="MCR4450798.1"/>
    </source>
</evidence>
<organism evidence="4 5">
    <name type="scientific">Aeromonas veronii</name>
    <dbReference type="NCBI Taxonomy" id="654"/>
    <lineage>
        <taxon>Bacteria</taxon>
        <taxon>Pseudomonadati</taxon>
        <taxon>Pseudomonadota</taxon>
        <taxon>Gammaproteobacteria</taxon>
        <taxon>Aeromonadales</taxon>
        <taxon>Aeromonadaceae</taxon>
        <taxon>Aeromonas</taxon>
    </lineage>
</organism>
<feature type="region of interest" description="Disordered" evidence="1">
    <location>
        <begin position="136"/>
        <end position="155"/>
    </location>
</feature>
<accession>A0AAW5M9Z5</accession>
<name>A0AAW5M9Z5_AERVE</name>
<dbReference type="Pfam" id="PF09851">
    <property type="entry name" value="SHOCT"/>
    <property type="match status" value="1"/>
</dbReference>
<evidence type="ECO:0000259" key="2">
    <source>
        <dbReference type="Pfam" id="PF09851"/>
    </source>
</evidence>
<dbReference type="InterPro" id="IPR039519">
    <property type="entry name" value="YokE-like_PH"/>
</dbReference>
<dbReference type="Pfam" id="PF14470">
    <property type="entry name" value="bPH_3"/>
    <property type="match status" value="1"/>
</dbReference>
<gene>
    <name evidence="4" type="ORF">NS965_20655</name>
</gene>
<evidence type="ECO:0000313" key="5">
    <source>
        <dbReference type="Proteomes" id="UP001204061"/>
    </source>
</evidence>
<evidence type="ECO:0000259" key="3">
    <source>
        <dbReference type="Pfam" id="PF14470"/>
    </source>
</evidence>
<dbReference type="AlphaFoldDB" id="A0AAW5M9Z5"/>
<comment type="caution">
    <text evidence="4">The sequence shown here is derived from an EMBL/GenBank/DDBJ whole genome shotgun (WGS) entry which is preliminary data.</text>
</comment>
<dbReference type="Proteomes" id="UP001204061">
    <property type="component" value="Unassembled WGS sequence"/>
</dbReference>
<feature type="domain" description="SHOCT" evidence="2">
    <location>
        <begin position="159"/>
        <end position="185"/>
    </location>
</feature>
<feature type="compositionally biased region" description="Basic and acidic residues" evidence="1">
    <location>
        <begin position="304"/>
        <end position="319"/>
    </location>
</feature>
<evidence type="ECO:0000256" key="1">
    <source>
        <dbReference type="SAM" id="MobiDB-lite"/>
    </source>
</evidence>
<feature type="compositionally biased region" description="Polar residues" evidence="1">
    <location>
        <begin position="183"/>
        <end position="195"/>
    </location>
</feature>
<feature type="region of interest" description="Disordered" evidence="1">
    <location>
        <begin position="279"/>
        <end position="319"/>
    </location>
</feature>
<sequence length="479" mass="52348">MGFDFKNASAADRKAECKRIAAEVGDDLFFTKKELDHLPEILLDGERVISFTSGMMDGNTWLITLTDKRIIFLDKGMLYGLKQAVIDLDKVNAVSGETGLILGSISIQDGAATRTIKNVQKKTVVNFTNKVRDALEARKRPQFPHPASTNPAETTDVISQLERLASLKEKGMLSQDEFEQQKSKLIQSESHSTKPSPELVPSDTPVESAVRVNPTLRPKASGEVIHSREVSTRLIVGIVLCPWVFSWFTLKKGYSTTARAVSLGWLFIIVLMSLSGGSGSKPASTTHEPAVAAVKGTDGSPNEMQDKIPSEPAPDKDAANPVKKEIINVTFNLTPAQFQKKFNTKAKQLEDNLAIANIKVGDGDVNNSFKYMFNKNTGLVGTVDKKTGKIMSFMFLFGGSQDQQEILHAVSIPLFISQIVNPEQDKGKTSKIIVDMITKSLTEMDGGETITHNIGSVQYSSVASQYTGLMLAIEPINPR</sequence>
<feature type="domain" description="YokE-like PH" evidence="3">
    <location>
        <begin position="44"/>
        <end position="132"/>
    </location>
</feature>
<dbReference type="InterPro" id="IPR018649">
    <property type="entry name" value="SHOCT"/>
</dbReference>
<reference evidence="4" key="1">
    <citation type="submission" date="2022-08" db="EMBL/GenBank/DDBJ databases">
        <title>A global survey of hypervirulent Aeromonas hydrophila identified this emerging pathogen in farmed fish in the lower Mekong River basin.</title>
        <authorList>
            <person name="Xu T."/>
            <person name="Rasmussen-Ivey C.R."/>
            <person name="Moen F.S."/>
            <person name="Fernandez Bravo A."/>
            <person name="Lamy B."/>
            <person name="Beaz-Hidalgo R."/>
            <person name="Khan C.D."/>
            <person name="Castro Escarpulli G."/>
            <person name="Yasin I.S.M."/>
            <person name="Figueras M.J."/>
            <person name="Azzam Sayuti M."/>
            <person name="Karim M.M."/>
            <person name="Alam K.M."/>
            <person name="Le T.T.T."/>
            <person name="Thao N.H.P."/>
            <person name="Addo S."/>
            <person name="Duodu S."/>
            <person name="Ali S."/>
            <person name="Mey S."/>
            <person name="Somony T."/>
            <person name="Liles M.R."/>
        </authorList>
    </citation>
    <scope>NUCLEOTIDE SEQUENCE</scope>
    <source>
        <strain evidence="4">0.14</strain>
    </source>
</reference>
<protein>
    <submittedName>
        <fullName evidence="4">PH domain-containing protein</fullName>
    </submittedName>
</protein>
<dbReference type="EMBL" id="JANLFC010000082">
    <property type="protein sequence ID" value="MCR4450798.1"/>
    <property type="molecule type" value="Genomic_DNA"/>
</dbReference>
<feature type="region of interest" description="Disordered" evidence="1">
    <location>
        <begin position="183"/>
        <end position="214"/>
    </location>
</feature>
<proteinExistence type="predicted"/>